<dbReference type="InterPro" id="IPR045093">
    <property type="entry name" value="Cullin"/>
</dbReference>
<evidence type="ECO:0000259" key="6">
    <source>
        <dbReference type="PROSITE" id="PS50069"/>
    </source>
</evidence>
<dbReference type="InterPro" id="IPR036388">
    <property type="entry name" value="WH-like_DNA-bd_sf"/>
</dbReference>
<comment type="similarity">
    <text evidence="1 3 4">Belongs to the cullin family.</text>
</comment>
<dbReference type="InterPro" id="IPR059120">
    <property type="entry name" value="Cullin-like_AB"/>
</dbReference>
<name>A0ABR3GUK3_9PEZI</name>
<evidence type="ECO:0000256" key="1">
    <source>
        <dbReference type="ARBA" id="ARBA00006019"/>
    </source>
</evidence>
<dbReference type="InterPro" id="IPR016157">
    <property type="entry name" value="Cullin_CS"/>
</dbReference>
<dbReference type="Gene3D" id="3.30.230.130">
    <property type="entry name" value="Cullin, Chain C, Domain 2"/>
    <property type="match status" value="1"/>
</dbReference>
<dbReference type="InterPro" id="IPR016158">
    <property type="entry name" value="Cullin_homology"/>
</dbReference>
<keyword evidence="2" id="KW-0832">Ubl conjugation</keyword>
<dbReference type="SMART" id="SM00884">
    <property type="entry name" value="Cullin_Nedd8"/>
    <property type="match status" value="1"/>
</dbReference>
<dbReference type="InterPro" id="IPR036317">
    <property type="entry name" value="Cullin_homology_sf"/>
</dbReference>
<evidence type="ECO:0000313" key="8">
    <source>
        <dbReference type="Proteomes" id="UP001447188"/>
    </source>
</evidence>
<evidence type="ECO:0000256" key="2">
    <source>
        <dbReference type="ARBA" id="ARBA00022843"/>
    </source>
</evidence>
<dbReference type="SUPFAM" id="SSF75632">
    <property type="entry name" value="Cullin homology domain"/>
    <property type="match status" value="1"/>
</dbReference>
<dbReference type="Gene3D" id="1.10.10.10">
    <property type="entry name" value="Winged helix-like DNA-binding domain superfamily/Winged helix DNA-binding domain"/>
    <property type="match status" value="1"/>
</dbReference>
<dbReference type="PANTHER" id="PTHR11932">
    <property type="entry name" value="CULLIN"/>
    <property type="match status" value="1"/>
</dbReference>
<dbReference type="EMBL" id="JBBBZM010000010">
    <property type="protein sequence ID" value="KAL0639592.1"/>
    <property type="molecule type" value="Genomic_DNA"/>
</dbReference>
<reference evidence="7 8" key="1">
    <citation type="submission" date="2024-02" db="EMBL/GenBank/DDBJ databases">
        <title>Discinaceae phylogenomics.</title>
        <authorList>
            <person name="Dirks A.C."/>
            <person name="James T.Y."/>
        </authorList>
    </citation>
    <scope>NUCLEOTIDE SEQUENCE [LARGE SCALE GENOMIC DNA]</scope>
    <source>
        <strain evidence="7 8">ACD0624</strain>
    </source>
</reference>
<dbReference type="Pfam" id="PF00888">
    <property type="entry name" value="Cullin"/>
    <property type="match status" value="1"/>
</dbReference>
<dbReference type="Pfam" id="PF26557">
    <property type="entry name" value="Cullin_AB"/>
    <property type="match status" value="1"/>
</dbReference>
<evidence type="ECO:0000256" key="5">
    <source>
        <dbReference type="SAM" id="MobiDB-lite"/>
    </source>
</evidence>
<proteinExistence type="inferred from homology"/>
<feature type="domain" description="Cullin family profile" evidence="6">
    <location>
        <begin position="517"/>
        <end position="763"/>
    </location>
</feature>
<dbReference type="SUPFAM" id="SSF46785">
    <property type="entry name" value="Winged helix' DNA-binding domain"/>
    <property type="match status" value="1"/>
</dbReference>
<sequence length="890" mass="99555">MPEKVPGPDLQSQSSQSRKRKQESPSPFDPSSYQTQSTIPQLFSATPRTYTRSPTPHSHQDPPKSKRSRSNSTEFLGGALSKDTAKTLTPLTEATMLNFGSSAKIIDLTNSPPAPGKSAKGKERENARPPPFQPHAGTRKLQVKNLRKPTKGDPDAYFNTTWTSLSSALTAIFNGERISASLEELYRGTENICRAERAGPLFEKLKARMNEYVGGPLKEGIIEKAGRSEEETVKAIEAAWTKWGRQLGMIRSIFLYLDRSYLLPSSSLQSIEATGLALFRKHIASDSVLEPKFLRGIFTLFEQDRQNQGQIINIILLLSCIRLVSSLGLYTQNFEPRFITVSRAYFSRLAEYESTSSSLTHYLAECTTQLTSESSRCDRFHLDLTTKRSLIAVIEDEMVRKRLPILTDRTSVGALLISRDFTPLATLYSLLDRVTPAGEAIRPAWETHITTFGASIVTDDVRIEDMVPRLLEFKHALDTMYAIPFKRDDTLGYTLRESFAAFINARRPGQQSSNNSKPAEMIAKFVDLLLRTGTKGLPASTTKEMVDLVAAAGDDDAQLAFQLEQVLDLFRFIHGKDVFEAFYKKDLARRLLMGRSASADAERMMLAKLKTECGSGFTHNLEGMFKDVDLSREAVTSFKTSKASNLPGNVDLFVNVLSASAWPTYPEIAVNIPAGLARYLDAFQEFYVTKHSGRKLAWRHGLAHCVLKASFAKGNKELALSAFQAVVLLLFNDPTTPTLSFSDLLTASGLPADQLTRTLQSMACGKHRVLAKLPKSKDVNPTDRFSVNTGFTDPKFRVKINQIQLKETKEEVKETHERVTQDRQYETQAAIIRIMKGRKTVRHAELVGLTIEQTRNRGVLDVGDIKKNIERLIDKEYMERVEDNTYVYVA</sequence>
<feature type="compositionally biased region" description="Polar residues" evidence="5">
    <location>
        <begin position="29"/>
        <end position="57"/>
    </location>
</feature>
<evidence type="ECO:0000313" key="7">
    <source>
        <dbReference type="EMBL" id="KAL0639592.1"/>
    </source>
</evidence>
<accession>A0ABR3GUK3</accession>
<evidence type="ECO:0000256" key="3">
    <source>
        <dbReference type="PROSITE-ProRule" id="PRU00330"/>
    </source>
</evidence>
<dbReference type="InterPro" id="IPR019559">
    <property type="entry name" value="Cullin_neddylation_domain"/>
</dbReference>
<evidence type="ECO:0000256" key="4">
    <source>
        <dbReference type="RuleBase" id="RU003829"/>
    </source>
</evidence>
<dbReference type="InterPro" id="IPR036390">
    <property type="entry name" value="WH_DNA-bd_sf"/>
</dbReference>
<dbReference type="PROSITE" id="PS50069">
    <property type="entry name" value="CULLIN_2"/>
    <property type="match status" value="1"/>
</dbReference>
<comment type="caution">
    <text evidence="7">The sequence shown here is derived from an EMBL/GenBank/DDBJ whole genome shotgun (WGS) entry which is preliminary data.</text>
</comment>
<dbReference type="Gene3D" id="1.20.1310.10">
    <property type="entry name" value="Cullin Repeats"/>
    <property type="match status" value="4"/>
</dbReference>
<dbReference type="SUPFAM" id="SSF74788">
    <property type="entry name" value="Cullin repeat-like"/>
    <property type="match status" value="1"/>
</dbReference>
<dbReference type="Proteomes" id="UP001447188">
    <property type="component" value="Unassembled WGS sequence"/>
</dbReference>
<protein>
    <recommendedName>
        <fullName evidence="6">Cullin family profile domain-containing protein</fullName>
    </recommendedName>
</protein>
<dbReference type="PROSITE" id="PS01256">
    <property type="entry name" value="CULLIN_1"/>
    <property type="match status" value="1"/>
</dbReference>
<feature type="region of interest" description="Disordered" evidence="5">
    <location>
        <begin position="1"/>
        <end position="81"/>
    </location>
</feature>
<dbReference type="Pfam" id="PF10557">
    <property type="entry name" value="Cullin_Nedd8"/>
    <property type="match status" value="1"/>
</dbReference>
<gene>
    <name evidence="7" type="ORF">Q9L58_001421</name>
</gene>
<feature type="region of interest" description="Disordered" evidence="5">
    <location>
        <begin position="105"/>
        <end position="142"/>
    </location>
</feature>
<organism evidence="7 8">
    <name type="scientific">Discina gigas</name>
    <dbReference type="NCBI Taxonomy" id="1032678"/>
    <lineage>
        <taxon>Eukaryota</taxon>
        <taxon>Fungi</taxon>
        <taxon>Dikarya</taxon>
        <taxon>Ascomycota</taxon>
        <taxon>Pezizomycotina</taxon>
        <taxon>Pezizomycetes</taxon>
        <taxon>Pezizales</taxon>
        <taxon>Discinaceae</taxon>
        <taxon>Discina</taxon>
    </lineage>
</organism>
<keyword evidence="8" id="KW-1185">Reference proteome</keyword>
<dbReference type="SMART" id="SM00182">
    <property type="entry name" value="CULLIN"/>
    <property type="match status" value="1"/>
</dbReference>
<dbReference type="InterPro" id="IPR016159">
    <property type="entry name" value="Cullin_repeat-like_dom_sf"/>
</dbReference>
<dbReference type="InterPro" id="IPR001373">
    <property type="entry name" value="Cullin_N"/>
</dbReference>